<proteinExistence type="predicted"/>
<evidence type="ECO:0000259" key="7">
    <source>
        <dbReference type="PROSITE" id="PS51900"/>
    </source>
</evidence>
<dbReference type="InterPro" id="IPR002104">
    <property type="entry name" value="Integrase_catalytic"/>
</dbReference>
<dbReference type="GO" id="GO:0015074">
    <property type="term" value="P:DNA integration"/>
    <property type="evidence" value="ECO:0007669"/>
    <property type="project" value="InterPro"/>
</dbReference>
<evidence type="ECO:0000256" key="5">
    <source>
        <dbReference type="SAM" id="Phobius"/>
    </source>
</evidence>
<evidence type="ECO:0000256" key="3">
    <source>
        <dbReference type="PROSITE-ProRule" id="PRU01248"/>
    </source>
</evidence>
<dbReference type="PROSITE" id="PS51898">
    <property type="entry name" value="TYR_RECOMBINASE"/>
    <property type="match status" value="1"/>
</dbReference>
<dbReference type="InterPro" id="IPR011010">
    <property type="entry name" value="DNA_brk_join_enz"/>
</dbReference>
<reference evidence="8 9" key="1">
    <citation type="submission" date="2019-02" db="EMBL/GenBank/DDBJ databases">
        <title>Sequencing the genomes of 1000 actinobacteria strains.</title>
        <authorList>
            <person name="Klenk H.-P."/>
        </authorList>
    </citation>
    <scope>NUCLEOTIDE SEQUENCE [LARGE SCALE GENOMIC DNA]</scope>
    <source>
        <strain evidence="8 9">DSM 45612</strain>
    </source>
</reference>
<comment type="caution">
    <text evidence="8">The sequence shown here is derived from an EMBL/GenBank/DDBJ whole genome shotgun (WGS) entry which is preliminary data.</text>
</comment>
<evidence type="ECO:0008006" key="10">
    <source>
        <dbReference type="Google" id="ProtNLM"/>
    </source>
</evidence>
<keyword evidence="5" id="KW-0812">Transmembrane</keyword>
<feature type="region of interest" description="Disordered" evidence="4">
    <location>
        <begin position="440"/>
        <end position="463"/>
    </location>
</feature>
<evidence type="ECO:0000313" key="9">
    <source>
        <dbReference type="Proteomes" id="UP000294114"/>
    </source>
</evidence>
<dbReference type="GO" id="GO:0006310">
    <property type="term" value="P:DNA recombination"/>
    <property type="evidence" value="ECO:0007669"/>
    <property type="project" value="UniProtKB-KW"/>
</dbReference>
<dbReference type="GO" id="GO:0003677">
    <property type="term" value="F:DNA binding"/>
    <property type="evidence" value="ECO:0007669"/>
    <property type="project" value="UniProtKB-UniRule"/>
</dbReference>
<dbReference type="AlphaFoldDB" id="A0A4Q8B2W9"/>
<evidence type="ECO:0000256" key="1">
    <source>
        <dbReference type="ARBA" id="ARBA00023125"/>
    </source>
</evidence>
<dbReference type="SUPFAM" id="SSF56349">
    <property type="entry name" value="DNA breaking-rejoining enzymes"/>
    <property type="match status" value="1"/>
</dbReference>
<organism evidence="8 9">
    <name type="scientific">Micromonospora kangleipakensis</name>
    <dbReference type="NCBI Taxonomy" id="1077942"/>
    <lineage>
        <taxon>Bacteria</taxon>
        <taxon>Bacillati</taxon>
        <taxon>Actinomycetota</taxon>
        <taxon>Actinomycetes</taxon>
        <taxon>Micromonosporales</taxon>
        <taxon>Micromonosporaceae</taxon>
        <taxon>Micromonospora</taxon>
    </lineage>
</organism>
<dbReference type="Gene3D" id="1.10.443.10">
    <property type="entry name" value="Intergrase catalytic core"/>
    <property type="match status" value="1"/>
</dbReference>
<dbReference type="EMBL" id="SHLD01000001">
    <property type="protein sequence ID" value="RZU71797.1"/>
    <property type="molecule type" value="Genomic_DNA"/>
</dbReference>
<evidence type="ECO:0000256" key="4">
    <source>
        <dbReference type="SAM" id="MobiDB-lite"/>
    </source>
</evidence>
<sequence length="463" mass="51763">MTDPGRFRPIRGVTIAALATLVAIAATASVFLLLSLVQGVGNQAEEVRLQIEAIKTGLTVGAGTGGALALLLAARKQWLSEREHLLQIRVSQVGERDAEERRVTDLYAKAAELLGHERPSARIAALYALSRLGETNPAHRDTVINLICGYLRLAPPIDPADASPWSFRDELEVRYTAQRILKTHLTGSDVAERWEPVELDLTQATLYDFDLEGHGRGKRWRVRYVDDTGQPKQKLFERRADADQFDVNTRADVSRGQYVDPVAGKASVTAYGEQWREHQLHRDATVARIEMTLRVHVEPILGRMQLAQVRPSHIQAWVKDRAKVLAPSSLRVVYHVLVGMFDAATRDRMIGRSPCVGIRLPEIERVERFIPTPDQVHALADTFSVKPEPGKPSRERYRALVYLAAGAGLRQGEAWGLELEHVDFLRREIRIVQQLVTPPRKTPRLAPTKTATSRRTVEMGQVA</sequence>
<evidence type="ECO:0000313" key="8">
    <source>
        <dbReference type="EMBL" id="RZU71797.1"/>
    </source>
</evidence>
<name>A0A4Q8B2W9_9ACTN</name>
<feature type="transmembrane region" description="Helical" evidence="5">
    <location>
        <begin position="12"/>
        <end position="34"/>
    </location>
</feature>
<dbReference type="InterPro" id="IPR044068">
    <property type="entry name" value="CB"/>
</dbReference>
<keyword evidence="2" id="KW-0233">DNA recombination</keyword>
<accession>A0A4Q8B2W9</accession>
<protein>
    <recommendedName>
        <fullName evidence="10">Phage integrase family protein</fullName>
    </recommendedName>
</protein>
<evidence type="ECO:0000256" key="2">
    <source>
        <dbReference type="ARBA" id="ARBA00023172"/>
    </source>
</evidence>
<keyword evidence="5" id="KW-1133">Transmembrane helix</keyword>
<dbReference type="InterPro" id="IPR010998">
    <property type="entry name" value="Integrase_recombinase_N"/>
</dbReference>
<dbReference type="Gene3D" id="1.10.150.130">
    <property type="match status" value="1"/>
</dbReference>
<dbReference type="InterPro" id="IPR013762">
    <property type="entry name" value="Integrase-like_cat_sf"/>
</dbReference>
<keyword evidence="5" id="KW-0472">Membrane</keyword>
<evidence type="ECO:0000259" key="6">
    <source>
        <dbReference type="PROSITE" id="PS51898"/>
    </source>
</evidence>
<dbReference type="PROSITE" id="PS51900">
    <property type="entry name" value="CB"/>
    <property type="match status" value="1"/>
</dbReference>
<dbReference type="Proteomes" id="UP000294114">
    <property type="component" value="Unassembled WGS sequence"/>
</dbReference>
<gene>
    <name evidence="8" type="ORF">EV384_0131</name>
</gene>
<feature type="transmembrane region" description="Helical" evidence="5">
    <location>
        <begin position="54"/>
        <end position="74"/>
    </location>
</feature>
<keyword evidence="1 3" id="KW-0238">DNA-binding</keyword>
<feature type="domain" description="Tyr recombinase" evidence="6">
    <location>
        <begin position="366"/>
        <end position="463"/>
    </location>
</feature>
<keyword evidence="9" id="KW-1185">Reference proteome</keyword>
<feature type="domain" description="Core-binding (CB)" evidence="7">
    <location>
        <begin position="266"/>
        <end position="345"/>
    </location>
</feature>